<sequence>MIIKKTDLPQVANSIMNALHEDEVEIINELYSACEEGNKERIDQLMELLVYDIEDHFSTEEELMREGDFFAYPMHKAEHDSMRQEVKALMESWKRNKKPEEISQFIKERLVPWLMLHIARWDSTTAMHLGD</sequence>
<dbReference type="Proteomes" id="UP000218627">
    <property type="component" value="Unassembled WGS sequence"/>
</dbReference>
<dbReference type="InterPro" id="IPR035938">
    <property type="entry name" value="Hemerythrin-like_sf"/>
</dbReference>
<dbReference type="PANTHER" id="PTHR37164">
    <property type="entry name" value="BACTERIOHEMERYTHRIN"/>
    <property type="match status" value="1"/>
</dbReference>
<dbReference type="InterPro" id="IPR050669">
    <property type="entry name" value="Hemerythrin"/>
</dbReference>
<evidence type="ECO:0000256" key="4">
    <source>
        <dbReference type="ARBA" id="ARBA00023004"/>
    </source>
</evidence>
<dbReference type="GO" id="GO:0005344">
    <property type="term" value="F:oxygen carrier activity"/>
    <property type="evidence" value="ECO:0007669"/>
    <property type="project" value="UniProtKB-KW"/>
</dbReference>
<dbReference type="PROSITE" id="PS00550">
    <property type="entry name" value="HEMERYTHRINS"/>
    <property type="match status" value="1"/>
</dbReference>
<dbReference type="RefSeq" id="WP_096601676.1">
    <property type="nucleotide sequence ID" value="NZ_OBEN01000004.1"/>
</dbReference>
<organism evidence="6 7">
    <name type="scientific">Hydrogenobacter hydrogenophilus</name>
    <dbReference type="NCBI Taxonomy" id="35835"/>
    <lineage>
        <taxon>Bacteria</taxon>
        <taxon>Pseudomonadati</taxon>
        <taxon>Aquificota</taxon>
        <taxon>Aquificia</taxon>
        <taxon>Aquificales</taxon>
        <taxon>Aquificaceae</taxon>
        <taxon>Hydrogenobacter</taxon>
    </lineage>
</organism>
<gene>
    <name evidence="6" type="ORF">SAMN06265353_0894</name>
</gene>
<evidence type="ECO:0000256" key="1">
    <source>
        <dbReference type="ARBA" id="ARBA00010587"/>
    </source>
</evidence>
<keyword evidence="2" id="KW-0561">Oxygen transport</keyword>
<dbReference type="GO" id="GO:0046872">
    <property type="term" value="F:metal ion binding"/>
    <property type="evidence" value="ECO:0007669"/>
    <property type="project" value="UniProtKB-KW"/>
</dbReference>
<dbReference type="NCBIfam" id="TIGR02481">
    <property type="entry name" value="hemeryth_dom"/>
    <property type="match status" value="1"/>
</dbReference>
<dbReference type="PANTHER" id="PTHR37164:SF1">
    <property type="entry name" value="BACTERIOHEMERYTHRIN"/>
    <property type="match status" value="1"/>
</dbReference>
<dbReference type="Pfam" id="PF01814">
    <property type="entry name" value="Hemerythrin"/>
    <property type="match status" value="1"/>
</dbReference>
<protein>
    <submittedName>
        <fullName evidence="6">Hemerythrin</fullName>
    </submittedName>
</protein>
<feature type="domain" description="Hemerythrin-like" evidence="5">
    <location>
        <begin position="14"/>
        <end position="124"/>
    </location>
</feature>
<dbReference type="CDD" id="cd12107">
    <property type="entry name" value="Hemerythrin"/>
    <property type="match status" value="1"/>
</dbReference>
<evidence type="ECO:0000313" key="7">
    <source>
        <dbReference type="Proteomes" id="UP000218627"/>
    </source>
</evidence>
<dbReference type="AlphaFoldDB" id="A0A285NWJ7"/>
<dbReference type="OrthoDB" id="9774644at2"/>
<evidence type="ECO:0000313" key="6">
    <source>
        <dbReference type="EMBL" id="SNZ13862.1"/>
    </source>
</evidence>
<name>A0A285NWJ7_9AQUI</name>
<dbReference type="InterPro" id="IPR012312">
    <property type="entry name" value="Hemerythrin-like"/>
</dbReference>
<evidence type="ECO:0000256" key="2">
    <source>
        <dbReference type="ARBA" id="ARBA00022621"/>
    </source>
</evidence>
<keyword evidence="4" id="KW-0408">Iron</keyword>
<dbReference type="InterPro" id="IPR016131">
    <property type="entry name" value="Haemerythrin_Fe_BS"/>
</dbReference>
<keyword evidence="2" id="KW-0813">Transport</keyword>
<dbReference type="EMBL" id="OBEN01000004">
    <property type="protein sequence ID" value="SNZ13862.1"/>
    <property type="molecule type" value="Genomic_DNA"/>
</dbReference>
<dbReference type="SUPFAM" id="SSF47188">
    <property type="entry name" value="Hemerythrin-like"/>
    <property type="match status" value="1"/>
</dbReference>
<proteinExistence type="inferred from homology"/>
<reference evidence="7" key="1">
    <citation type="submission" date="2017-09" db="EMBL/GenBank/DDBJ databases">
        <authorList>
            <person name="Varghese N."/>
            <person name="Submissions S."/>
        </authorList>
    </citation>
    <scope>NUCLEOTIDE SEQUENCE [LARGE SCALE GENOMIC DNA]</scope>
    <source>
        <strain evidence="7">DSM 2913</strain>
    </source>
</reference>
<comment type="similarity">
    <text evidence="1">Belongs to the hemerythrin family.</text>
</comment>
<evidence type="ECO:0000259" key="5">
    <source>
        <dbReference type="Pfam" id="PF01814"/>
    </source>
</evidence>
<dbReference type="Gene3D" id="1.20.120.50">
    <property type="entry name" value="Hemerythrin-like"/>
    <property type="match status" value="1"/>
</dbReference>
<dbReference type="InterPro" id="IPR012827">
    <property type="entry name" value="Hemerythrin_metal-bd"/>
</dbReference>
<evidence type="ECO:0000256" key="3">
    <source>
        <dbReference type="ARBA" id="ARBA00022723"/>
    </source>
</evidence>
<keyword evidence="7" id="KW-1185">Reference proteome</keyword>
<keyword evidence="3" id="KW-0479">Metal-binding</keyword>
<accession>A0A285NWJ7</accession>